<evidence type="ECO:0000313" key="2">
    <source>
        <dbReference type="Proteomes" id="UP000825367"/>
    </source>
</evidence>
<name>A0ABX8VQI9_9MYCO</name>
<accession>A0ABX8VQI9</accession>
<gene>
    <name evidence="1" type="ORF">K0O64_13140</name>
</gene>
<dbReference type="RefSeq" id="WP_096311348.1">
    <property type="nucleotide sequence ID" value="NZ_BAAAVX010000042.1"/>
</dbReference>
<sequence length="940" mass="97043">MAVTTTPITTTPKIAKATTAAVKAAPTAAATAAADPSQDPVYLSVVARALARLVGWPGPPAHFVDITNHPIDQSLDALTTQLDQLIATAPVGGPVRWIRDSLNFAAIFFTSSIPGYTFATTLNAIGDFLNRVVPPFKIADGAGALGVITPYKIMGAAVAGTATVLTDMLNGVYDMEQIAIDVIYSTTGATVTRADLHDATSLELKVAASVALGGGVYSSPAEAFDIVLPTWTAAQVNPFTLVTYVALVGIYKRFQEMAALQTYTRTTTYESWLYTIGLTPETASQYAAGSFHAVDQDGNSVSFQPADGNTYTSAWGALVTINTYDGGYTYTNTLPGAAFFAAGAAGQYDTVSIPVTSADGAPYTLTFQVKILTVANTPLPGTSFTTSTTYNSGYPSKVLGSAYAYGTFHAVDQNGNAASFSPAAGNTYTSAWGALVTINSAGGGFSYTQTLPGADYFHAGTSSNPYDTVDVTVKGADGQNYLVTVKVQIPGGTNSAPSWTPTFGAASGLGIRRSTVAASDSDGDPLTYSLVNPGTTGATTSSIYTTNGSIVQLNTSTGAITYIPKEGVASDSFQVQVADDHGGVTPVTVTVNNTVTRTLTYSSPNPSSGVIEGGLSIPTGDTGLLKYSLGTQPTHGSVTVNEDGTYTYTRTSVGADSFTIIGTDGNNKSTLIKTAAIPAGPVLTLTKDPFDVAKYVSGVDTSSGATGTFNLNTTTWKQTTTGQLSATVASGLTVVWPSSATTANGGQVQINSDGTFTYTITKDQAYFHARAKLGVGNTFVSNGTTYQTQDYFYYAVYDSLGGQSNVMTVYLPVAGYNSAPTIGGAQTNTGWTKVLGINAPVVTGINIGDAEGDLQIGYQSLGQCGGTVSGPCYTRTAGSFIWGANGSGSSWSSSSGPTSVTLAFYDGYYKVTNGWVTSNPQNTWVLYNANGGGNSGTGSY</sequence>
<organism evidence="1 2">
    <name type="scientific">Mycolicibacterium pallens</name>
    <dbReference type="NCBI Taxonomy" id="370524"/>
    <lineage>
        <taxon>Bacteria</taxon>
        <taxon>Bacillati</taxon>
        <taxon>Actinomycetota</taxon>
        <taxon>Actinomycetes</taxon>
        <taxon>Mycobacteriales</taxon>
        <taxon>Mycobacteriaceae</taxon>
        <taxon>Mycolicibacterium</taxon>
    </lineage>
</organism>
<proteinExistence type="predicted"/>
<dbReference type="Proteomes" id="UP000825367">
    <property type="component" value="Chromosome"/>
</dbReference>
<protein>
    <submittedName>
        <fullName evidence="1">VCBS domain-containing protein</fullName>
    </submittedName>
</protein>
<keyword evidence="2" id="KW-1185">Reference proteome</keyword>
<dbReference type="EMBL" id="CP080333">
    <property type="protein sequence ID" value="QYL19338.1"/>
    <property type="molecule type" value="Genomic_DNA"/>
</dbReference>
<reference evidence="1 2" key="1">
    <citation type="submission" date="2021-07" db="EMBL/GenBank/DDBJ databases">
        <title>Whole genome sequencing of non-tuberculosis mycobacteria type-strains.</title>
        <authorList>
            <person name="Igarashi Y."/>
            <person name="Osugi A."/>
            <person name="Mitarai S."/>
        </authorList>
    </citation>
    <scope>NUCLEOTIDE SEQUENCE [LARGE SCALE GENOMIC DNA]</scope>
    <source>
        <strain evidence="1 2">JCM 16370</strain>
    </source>
</reference>
<evidence type="ECO:0000313" key="1">
    <source>
        <dbReference type="EMBL" id="QYL19338.1"/>
    </source>
</evidence>
<dbReference type="InterPro" id="IPR010221">
    <property type="entry name" value="VCBS_dom"/>
</dbReference>
<dbReference type="NCBIfam" id="TIGR01965">
    <property type="entry name" value="VCBS_repeat"/>
    <property type="match status" value="1"/>
</dbReference>
<dbReference type="Pfam" id="PF17963">
    <property type="entry name" value="Big_9"/>
    <property type="match status" value="1"/>
</dbReference>